<gene>
    <name evidence="1" type="ORF">K9S39_04595</name>
</gene>
<proteinExistence type="predicted"/>
<dbReference type="RefSeq" id="WP_248862051.1">
    <property type="nucleotide sequence ID" value="NZ_CP086322.1"/>
</dbReference>
<sequence length="178" mass="19154">MEIVKAPEALSLAQQEEKDDRPGVVLFGGRSTRKTPLKTPARVTVEQATDAKGVILFKHEDGSVVDRVKTGTQVWIAKVPPEFVKVCSPADLLALSRAAVPFDAHDAKDSGVTFEWVDGNASGHGFWPEMETGKPYGTILESHLLIKQHGVPVGAVNTCWLLKVVLGAAAGEENEQSE</sequence>
<name>A0ABY4M0G3_9ACTN</name>
<accession>A0ABY4M0G3</accession>
<evidence type="ECO:0000313" key="2">
    <source>
        <dbReference type="Proteomes" id="UP000830115"/>
    </source>
</evidence>
<protein>
    <submittedName>
        <fullName evidence="1">Uncharacterized protein</fullName>
    </submittedName>
</protein>
<dbReference type="Proteomes" id="UP000830115">
    <property type="component" value="Chromosome"/>
</dbReference>
<evidence type="ECO:0000313" key="1">
    <source>
        <dbReference type="EMBL" id="UQA91250.1"/>
    </source>
</evidence>
<dbReference type="EMBL" id="CP086322">
    <property type="protein sequence ID" value="UQA91250.1"/>
    <property type="molecule type" value="Genomic_DNA"/>
</dbReference>
<keyword evidence="2" id="KW-1185">Reference proteome</keyword>
<reference evidence="1" key="1">
    <citation type="submission" date="2021-10" db="EMBL/GenBank/DDBJ databases">
        <title>Streptomyces nigrumlapis sp.nov.,an antimicrobial producing actinobacterium isolated from Black Gobi rocks.</title>
        <authorList>
            <person name="Wen Y."/>
            <person name="Zhang W."/>
            <person name="Liu X.G."/>
        </authorList>
    </citation>
    <scope>NUCLEOTIDE SEQUENCE</scope>
    <source>
        <strain evidence="1">ST13-2-2</strain>
    </source>
</reference>
<organism evidence="1 2">
    <name type="scientific">Streptomyces halobius</name>
    <dbReference type="NCBI Taxonomy" id="2879846"/>
    <lineage>
        <taxon>Bacteria</taxon>
        <taxon>Bacillati</taxon>
        <taxon>Actinomycetota</taxon>
        <taxon>Actinomycetes</taxon>
        <taxon>Kitasatosporales</taxon>
        <taxon>Streptomycetaceae</taxon>
        <taxon>Streptomyces</taxon>
    </lineage>
</organism>